<dbReference type="EMBL" id="SHBE01000004">
    <property type="protein sequence ID" value="RZO26425.1"/>
    <property type="molecule type" value="Genomic_DNA"/>
</dbReference>
<keyword evidence="6" id="KW-0460">Magnesium</keyword>
<comment type="cofactor">
    <cofactor evidence="1">
        <name>Mg(2+)</name>
        <dbReference type="ChEBI" id="CHEBI:18420"/>
    </cofactor>
</comment>
<keyword evidence="5 10" id="KW-0547">Nucleotide-binding</keyword>
<dbReference type="PROSITE" id="PS51706">
    <property type="entry name" value="G_ENGB"/>
    <property type="match status" value="1"/>
</dbReference>
<dbReference type="InterPro" id="IPR027417">
    <property type="entry name" value="P-loop_NTPase"/>
</dbReference>
<evidence type="ECO:0000256" key="4">
    <source>
        <dbReference type="ARBA" id="ARBA00022723"/>
    </source>
</evidence>
<dbReference type="Proteomes" id="UP000315825">
    <property type="component" value="Unassembled WGS sequence"/>
</dbReference>
<dbReference type="PANTHER" id="PTHR11649">
    <property type="entry name" value="MSS1/TRME-RELATED GTP-BINDING PROTEIN"/>
    <property type="match status" value="1"/>
</dbReference>
<protein>
    <recommendedName>
        <fullName evidence="10">Probable GTP-binding protein EngB</fullName>
    </recommendedName>
</protein>
<accession>A0A520MYX5</accession>
<dbReference type="NCBIfam" id="TIGR03598">
    <property type="entry name" value="GTPase_YsxC"/>
    <property type="match status" value="1"/>
</dbReference>
<evidence type="ECO:0000259" key="11">
    <source>
        <dbReference type="PROSITE" id="PS51706"/>
    </source>
</evidence>
<evidence type="ECO:0000256" key="7">
    <source>
        <dbReference type="ARBA" id="ARBA00023134"/>
    </source>
</evidence>
<dbReference type="InterPro" id="IPR019987">
    <property type="entry name" value="GTP-bd_ribosome_bio_YsxC"/>
</dbReference>
<dbReference type="CDD" id="cd01876">
    <property type="entry name" value="YihA_EngB"/>
    <property type="match status" value="1"/>
</dbReference>
<gene>
    <name evidence="12" type="primary">ysxC</name>
    <name evidence="10" type="synonym">engB</name>
    <name evidence="12" type="ORF">EVA92_02710</name>
</gene>
<keyword evidence="9 10" id="KW-0131">Cell cycle</keyword>
<dbReference type="AlphaFoldDB" id="A0A520MYX5"/>
<keyword evidence="8 10" id="KW-0717">Septation</keyword>
<evidence type="ECO:0000313" key="13">
    <source>
        <dbReference type="Proteomes" id="UP000315825"/>
    </source>
</evidence>
<dbReference type="Gene3D" id="3.40.50.300">
    <property type="entry name" value="P-loop containing nucleotide triphosphate hydrolases"/>
    <property type="match status" value="1"/>
</dbReference>
<evidence type="ECO:0000313" key="12">
    <source>
        <dbReference type="EMBL" id="RZO26425.1"/>
    </source>
</evidence>
<name>A0A520MYX5_9GAMM</name>
<dbReference type="PANTHER" id="PTHR11649:SF13">
    <property type="entry name" value="ENGB-TYPE G DOMAIN-CONTAINING PROTEIN"/>
    <property type="match status" value="1"/>
</dbReference>
<dbReference type="InterPro" id="IPR006073">
    <property type="entry name" value="GTP-bd"/>
</dbReference>
<dbReference type="SUPFAM" id="SSF52540">
    <property type="entry name" value="P-loop containing nucleoside triphosphate hydrolases"/>
    <property type="match status" value="1"/>
</dbReference>
<sequence length="192" mass="22277">MNNLNFLSLKFLASFEKYDQIFEHKSKEIAFVGASNSGKSSAINAISNQNKLAKVSKKPGKTKLFNFFNAPNGYIVDFPGYGYAKTSKQQIKIWGVELPKYFERRGNLCFVYVFTDVRHPLKNMDYQMLELLRKNRINYKIILTKSDKLNQKNLSNIIADLQKEFPNLDYFSIKDKQQVLRIANEINELLSN</sequence>
<evidence type="ECO:0000256" key="6">
    <source>
        <dbReference type="ARBA" id="ARBA00022842"/>
    </source>
</evidence>
<dbReference type="GO" id="GO:0000917">
    <property type="term" value="P:division septum assembly"/>
    <property type="evidence" value="ECO:0007669"/>
    <property type="project" value="UniProtKB-KW"/>
</dbReference>
<dbReference type="InterPro" id="IPR030393">
    <property type="entry name" value="G_ENGB_dom"/>
</dbReference>
<evidence type="ECO:0000256" key="3">
    <source>
        <dbReference type="ARBA" id="ARBA00022618"/>
    </source>
</evidence>
<dbReference type="GO" id="GO:0046872">
    <property type="term" value="F:metal ion binding"/>
    <property type="evidence" value="ECO:0007669"/>
    <property type="project" value="UniProtKB-KW"/>
</dbReference>
<dbReference type="Pfam" id="PF01926">
    <property type="entry name" value="MMR_HSR1"/>
    <property type="match status" value="1"/>
</dbReference>
<evidence type="ECO:0000256" key="5">
    <source>
        <dbReference type="ARBA" id="ARBA00022741"/>
    </source>
</evidence>
<comment type="caution">
    <text evidence="12">The sequence shown here is derived from an EMBL/GenBank/DDBJ whole genome shotgun (WGS) entry which is preliminary data.</text>
</comment>
<organism evidence="12 13">
    <name type="scientific">SAR86 cluster bacterium</name>
    <dbReference type="NCBI Taxonomy" id="2030880"/>
    <lineage>
        <taxon>Bacteria</taxon>
        <taxon>Pseudomonadati</taxon>
        <taxon>Pseudomonadota</taxon>
        <taxon>Gammaproteobacteria</taxon>
        <taxon>SAR86 cluster</taxon>
    </lineage>
</organism>
<dbReference type="HAMAP" id="MF_00321">
    <property type="entry name" value="GTPase_EngB"/>
    <property type="match status" value="1"/>
</dbReference>
<reference evidence="12 13" key="1">
    <citation type="submission" date="2019-02" db="EMBL/GenBank/DDBJ databases">
        <title>Prokaryotic population dynamics and viral predation in marine succession experiment using metagenomics: the confinement effect.</title>
        <authorList>
            <person name="Haro-Moreno J.M."/>
            <person name="Rodriguez-Valera F."/>
            <person name="Lopez-Perez M."/>
        </authorList>
    </citation>
    <scope>NUCLEOTIDE SEQUENCE [LARGE SCALE GENOMIC DNA]</scope>
    <source>
        <strain evidence="12">MED-G159</strain>
    </source>
</reference>
<evidence type="ECO:0000256" key="2">
    <source>
        <dbReference type="ARBA" id="ARBA00009638"/>
    </source>
</evidence>
<evidence type="ECO:0000256" key="1">
    <source>
        <dbReference type="ARBA" id="ARBA00001946"/>
    </source>
</evidence>
<keyword evidence="3 10" id="KW-0132">Cell division</keyword>
<comment type="function">
    <text evidence="10">Necessary for normal cell division and for the maintenance of normal septation.</text>
</comment>
<keyword evidence="4" id="KW-0479">Metal-binding</keyword>
<evidence type="ECO:0000256" key="9">
    <source>
        <dbReference type="ARBA" id="ARBA00023306"/>
    </source>
</evidence>
<comment type="similarity">
    <text evidence="2 10">Belongs to the TRAFAC class TrmE-Era-EngA-EngB-Septin-like GTPase superfamily. EngB GTPase family.</text>
</comment>
<keyword evidence="7 10" id="KW-0342">GTP-binding</keyword>
<dbReference type="GO" id="GO:0005525">
    <property type="term" value="F:GTP binding"/>
    <property type="evidence" value="ECO:0007669"/>
    <property type="project" value="UniProtKB-UniRule"/>
</dbReference>
<dbReference type="GO" id="GO:0005829">
    <property type="term" value="C:cytosol"/>
    <property type="evidence" value="ECO:0007669"/>
    <property type="project" value="TreeGrafter"/>
</dbReference>
<feature type="domain" description="EngB-type G" evidence="11">
    <location>
        <begin position="25"/>
        <end position="192"/>
    </location>
</feature>
<evidence type="ECO:0000256" key="8">
    <source>
        <dbReference type="ARBA" id="ARBA00023210"/>
    </source>
</evidence>
<proteinExistence type="inferred from homology"/>
<evidence type="ECO:0000256" key="10">
    <source>
        <dbReference type="HAMAP-Rule" id="MF_00321"/>
    </source>
</evidence>